<reference evidence="7 8" key="1">
    <citation type="journal article" date="2016" name="Proc. Natl. Acad. Sci. U.S.A.">
        <title>Comparative genomics of biotechnologically important yeasts.</title>
        <authorList>
            <person name="Riley R."/>
            <person name="Haridas S."/>
            <person name="Wolfe K.H."/>
            <person name="Lopes M.R."/>
            <person name="Hittinger C.T."/>
            <person name="Goeker M."/>
            <person name="Salamov A.A."/>
            <person name="Wisecaver J.H."/>
            <person name="Long T.M."/>
            <person name="Calvey C.H."/>
            <person name="Aerts A.L."/>
            <person name="Barry K.W."/>
            <person name="Choi C."/>
            <person name="Clum A."/>
            <person name="Coughlan A.Y."/>
            <person name="Deshpande S."/>
            <person name="Douglass A.P."/>
            <person name="Hanson S.J."/>
            <person name="Klenk H.-P."/>
            <person name="LaButti K.M."/>
            <person name="Lapidus A."/>
            <person name="Lindquist E.A."/>
            <person name="Lipzen A.M."/>
            <person name="Meier-Kolthoff J.P."/>
            <person name="Ohm R.A."/>
            <person name="Otillar R.P."/>
            <person name="Pangilinan J.L."/>
            <person name="Peng Y."/>
            <person name="Rokas A."/>
            <person name="Rosa C.A."/>
            <person name="Scheuner C."/>
            <person name="Sibirny A.A."/>
            <person name="Slot J.C."/>
            <person name="Stielow J.B."/>
            <person name="Sun H."/>
            <person name="Kurtzman C.P."/>
            <person name="Blackwell M."/>
            <person name="Grigoriev I.V."/>
            <person name="Jeffries T.W."/>
        </authorList>
    </citation>
    <scope>NUCLEOTIDE SEQUENCE [LARGE SCALE GENOMIC DNA]</scope>
    <source>
        <strain evidence="8">ATCC 18201 / CBS 1600 / BCRC 20928 / JCM 3617 / NBRC 0987 / NRRL Y-1542</strain>
    </source>
</reference>
<protein>
    <submittedName>
        <fullName evidence="7">Mnt1 protein</fullName>
    </submittedName>
</protein>
<keyword evidence="5" id="KW-0812">Transmembrane</keyword>
<dbReference type="RefSeq" id="XP_020070996.1">
    <property type="nucleotide sequence ID" value="XM_020214872.1"/>
</dbReference>
<name>A0A1E4S347_CYBJN</name>
<dbReference type="OMA" id="RKMCRFF"/>
<dbReference type="Pfam" id="PF01793">
    <property type="entry name" value="Glyco_transf_15"/>
    <property type="match status" value="1"/>
</dbReference>
<proteinExistence type="inferred from homology"/>
<evidence type="ECO:0000313" key="8">
    <source>
        <dbReference type="Proteomes" id="UP000094389"/>
    </source>
</evidence>
<dbReference type="GO" id="GO:0000026">
    <property type="term" value="F:alpha-1,2-mannosyltransferase activity"/>
    <property type="evidence" value="ECO:0007669"/>
    <property type="project" value="TreeGrafter"/>
</dbReference>
<keyword evidence="4" id="KW-0808">Transferase</keyword>
<evidence type="ECO:0000256" key="1">
    <source>
        <dbReference type="ARBA" id="ARBA00004606"/>
    </source>
</evidence>
<dbReference type="AlphaFoldDB" id="A0A1E4S347"/>
<feature type="active site" description="Nucleophile" evidence="6">
    <location>
        <position position="286"/>
    </location>
</feature>
<evidence type="ECO:0000313" key="7">
    <source>
        <dbReference type="EMBL" id="ODV73957.1"/>
    </source>
</evidence>
<dbReference type="FunFam" id="3.90.550.10:FF:000051">
    <property type="entry name" value="Alpha-1,2-mannosyltransferase (Ktr4)"/>
    <property type="match status" value="1"/>
</dbReference>
<keyword evidence="5" id="KW-0735">Signal-anchor</keyword>
<gene>
    <name evidence="7" type="ORF">CYBJADRAFT_167359</name>
</gene>
<evidence type="ECO:0000256" key="2">
    <source>
        <dbReference type="ARBA" id="ARBA00007677"/>
    </source>
</evidence>
<dbReference type="SUPFAM" id="SSF53448">
    <property type="entry name" value="Nucleotide-diphospho-sugar transferases"/>
    <property type="match status" value="1"/>
</dbReference>
<comment type="similarity">
    <text evidence="2">Belongs to the glycosyltransferase 15 family.</text>
</comment>
<dbReference type="GeneID" id="30989268"/>
<keyword evidence="8" id="KW-1185">Reference proteome</keyword>
<dbReference type="Gene3D" id="3.90.550.10">
    <property type="entry name" value="Spore Coat Polysaccharide Biosynthesis Protein SpsA, Chain A"/>
    <property type="match status" value="1"/>
</dbReference>
<keyword evidence="3" id="KW-0328">Glycosyltransferase</keyword>
<sequence>MARFPRLLRFTAVLVLVIYVFVHRSVTKRQSQHILELKQKLQQPEEQYDINGSLTGDENRGVKVEYLPSGEIDASLKVNAAMFSLVRNSDLQKMARTVRSYEDRFNSKFHYDWIFANNEPFTDEFKRQISVLVTGNVYFEELPSEFWSFPEWIDRRRAQQNRQKSREAMMYGGSQNYRFMCRFFSGLFYRMERVATYDYIWRVEPETELLCDVHYDPFKFMNDNDIHYGFALSILEFPETVPTLWETVSQFIEGFPRYINDNNLLAFISDDEGATYNMCHFWTNFEIVDLNLFRSEAYKAFFQHLDVSGGFFYERWGDAPIHSIAASLFLSKKQIHHFDDIGYYHSPNHNCPIDDEIWTKNRCLCDQAHDITFRDYSCAGKFYDVTGRKKPKGWEIHAGKGDYFD</sequence>
<dbReference type="InterPro" id="IPR029044">
    <property type="entry name" value="Nucleotide-diphossugar_trans"/>
</dbReference>
<accession>A0A1E4S347</accession>
<evidence type="ECO:0000256" key="5">
    <source>
        <dbReference type="ARBA" id="ARBA00022968"/>
    </source>
</evidence>
<dbReference type="STRING" id="983966.A0A1E4S347"/>
<dbReference type="GO" id="GO:0016020">
    <property type="term" value="C:membrane"/>
    <property type="evidence" value="ECO:0007669"/>
    <property type="project" value="UniProtKB-SubCell"/>
</dbReference>
<dbReference type="InterPro" id="IPR002685">
    <property type="entry name" value="Glyco_trans_15"/>
</dbReference>
<dbReference type="EMBL" id="KV453929">
    <property type="protein sequence ID" value="ODV73957.1"/>
    <property type="molecule type" value="Genomic_DNA"/>
</dbReference>
<evidence type="ECO:0000256" key="6">
    <source>
        <dbReference type="PIRSR" id="PIRSR018153-1"/>
    </source>
</evidence>
<dbReference type="PANTHER" id="PTHR31121:SF6">
    <property type="entry name" value="ALPHA-1,2 MANNOSYLTRANSFERASE KTR1"/>
    <property type="match status" value="1"/>
</dbReference>
<dbReference type="PIRSF" id="PIRSF018153">
    <property type="entry name" value="Glyco_trans_15"/>
    <property type="match status" value="1"/>
</dbReference>
<organism evidence="7 8">
    <name type="scientific">Cyberlindnera jadinii (strain ATCC 18201 / CBS 1600 / BCRC 20928 / JCM 3617 / NBRC 0987 / NRRL Y-1542)</name>
    <name type="common">Torula yeast</name>
    <name type="synonym">Candida utilis</name>
    <dbReference type="NCBI Taxonomy" id="983966"/>
    <lineage>
        <taxon>Eukaryota</taxon>
        <taxon>Fungi</taxon>
        <taxon>Dikarya</taxon>
        <taxon>Ascomycota</taxon>
        <taxon>Saccharomycotina</taxon>
        <taxon>Saccharomycetes</taxon>
        <taxon>Phaffomycetales</taxon>
        <taxon>Phaffomycetaceae</taxon>
        <taxon>Cyberlindnera</taxon>
    </lineage>
</organism>
<dbReference type="PANTHER" id="PTHR31121">
    <property type="entry name" value="ALPHA-1,2 MANNOSYLTRANSFERASE KTR1"/>
    <property type="match status" value="1"/>
</dbReference>
<dbReference type="OrthoDB" id="439943at2759"/>
<evidence type="ECO:0000256" key="3">
    <source>
        <dbReference type="ARBA" id="ARBA00022676"/>
    </source>
</evidence>
<dbReference type="GO" id="GO:0006487">
    <property type="term" value="P:protein N-linked glycosylation"/>
    <property type="evidence" value="ECO:0007669"/>
    <property type="project" value="TreeGrafter"/>
</dbReference>
<dbReference type="Proteomes" id="UP000094389">
    <property type="component" value="Unassembled WGS sequence"/>
</dbReference>
<evidence type="ECO:0000256" key="4">
    <source>
        <dbReference type="ARBA" id="ARBA00022679"/>
    </source>
</evidence>
<dbReference type="GO" id="GO:0005794">
    <property type="term" value="C:Golgi apparatus"/>
    <property type="evidence" value="ECO:0007669"/>
    <property type="project" value="TreeGrafter"/>
</dbReference>
<dbReference type="GO" id="GO:0000032">
    <property type="term" value="P:cell wall mannoprotein biosynthetic process"/>
    <property type="evidence" value="ECO:0007669"/>
    <property type="project" value="TreeGrafter"/>
</dbReference>
<comment type="subcellular location">
    <subcellularLocation>
        <location evidence="1">Membrane</location>
        <topology evidence="1">Single-pass type II membrane protein</topology>
    </subcellularLocation>
</comment>